<keyword evidence="1" id="KW-0732">Signal</keyword>
<feature type="chain" id="PRO_5040308361" evidence="1">
    <location>
        <begin position="24"/>
        <end position="307"/>
    </location>
</feature>
<protein>
    <submittedName>
        <fullName evidence="2">Uncharacterized protein</fullName>
    </submittedName>
</protein>
<evidence type="ECO:0000313" key="2">
    <source>
        <dbReference type="EMBL" id="KAF9513857.1"/>
    </source>
</evidence>
<reference evidence="2" key="1">
    <citation type="journal article" date="2020" name="Nat. Commun.">
        <title>Large-scale genome sequencing of mycorrhizal fungi provides insights into the early evolution of symbiotic traits.</title>
        <authorList>
            <person name="Miyauchi S."/>
            <person name="Kiss E."/>
            <person name="Kuo A."/>
            <person name="Drula E."/>
            <person name="Kohler A."/>
            <person name="Sanchez-Garcia M."/>
            <person name="Morin E."/>
            <person name="Andreopoulos B."/>
            <person name="Barry K.W."/>
            <person name="Bonito G."/>
            <person name="Buee M."/>
            <person name="Carver A."/>
            <person name="Chen C."/>
            <person name="Cichocki N."/>
            <person name="Clum A."/>
            <person name="Culley D."/>
            <person name="Crous P.W."/>
            <person name="Fauchery L."/>
            <person name="Girlanda M."/>
            <person name="Hayes R.D."/>
            <person name="Keri Z."/>
            <person name="LaButti K."/>
            <person name="Lipzen A."/>
            <person name="Lombard V."/>
            <person name="Magnuson J."/>
            <person name="Maillard F."/>
            <person name="Murat C."/>
            <person name="Nolan M."/>
            <person name="Ohm R.A."/>
            <person name="Pangilinan J."/>
            <person name="Pereira M.F."/>
            <person name="Perotto S."/>
            <person name="Peter M."/>
            <person name="Pfister S."/>
            <person name="Riley R."/>
            <person name="Sitrit Y."/>
            <person name="Stielow J.B."/>
            <person name="Szollosi G."/>
            <person name="Zifcakova L."/>
            <person name="Stursova M."/>
            <person name="Spatafora J.W."/>
            <person name="Tedersoo L."/>
            <person name="Vaario L.M."/>
            <person name="Yamada A."/>
            <person name="Yan M."/>
            <person name="Wang P."/>
            <person name="Xu J."/>
            <person name="Bruns T."/>
            <person name="Baldrian P."/>
            <person name="Vilgalys R."/>
            <person name="Dunand C."/>
            <person name="Henrissat B."/>
            <person name="Grigoriev I.V."/>
            <person name="Hibbett D."/>
            <person name="Nagy L.G."/>
            <person name="Martin F.M."/>
        </authorList>
    </citation>
    <scope>NUCLEOTIDE SEQUENCE</scope>
    <source>
        <strain evidence="2">UP504</strain>
    </source>
</reference>
<sequence length="307" mass="34521">MAWGFPSLLVQVHAMMMSVVLHGNPNLPLGRRTWISKRMRDFLALQKSSILWLVLPRNKSPKAITDVVELRLVDFGLIMDELDKPDHVLAIGNGFYVFGGRALQNQILPAYGGACGSMFSSCRQAQFRTTTEKETGFRKEPYYKIILLDKQGISWTVPQSRFGRGFSFSGTADAMRLMLISQAHVYGLGARECTARGLGVLLYHDHIQRANLGCSTGPSQQLRSRIYFSQKDEYLEYVLTLSPFKALGLANQYPAITTAPVLGPNEMFEGDICVRWSPETSQPDLQIPHFSGNCLKKWNETILPNDW</sequence>
<gene>
    <name evidence="2" type="ORF">BS47DRAFT_1382195</name>
</gene>
<accession>A0A9P6AY47</accession>
<dbReference type="Proteomes" id="UP000886523">
    <property type="component" value="Unassembled WGS sequence"/>
</dbReference>
<dbReference type="EMBL" id="MU128967">
    <property type="protein sequence ID" value="KAF9513857.1"/>
    <property type="molecule type" value="Genomic_DNA"/>
</dbReference>
<proteinExistence type="predicted"/>
<dbReference type="AlphaFoldDB" id="A0A9P6AY47"/>
<keyword evidence="3" id="KW-1185">Reference proteome</keyword>
<evidence type="ECO:0000256" key="1">
    <source>
        <dbReference type="SAM" id="SignalP"/>
    </source>
</evidence>
<evidence type="ECO:0000313" key="3">
    <source>
        <dbReference type="Proteomes" id="UP000886523"/>
    </source>
</evidence>
<organism evidence="2 3">
    <name type="scientific">Hydnum rufescens UP504</name>
    <dbReference type="NCBI Taxonomy" id="1448309"/>
    <lineage>
        <taxon>Eukaryota</taxon>
        <taxon>Fungi</taxon>
        <taxon>Dikarya</taxon>
        <taxon>Basidiomycota</taxon>
        <taxon>Agaricomycotina</taxon>
        <taxon>Agaricomycetes</taxon>
        <taxon>Cantharellales</taxon>
        <taxon>Hydnaceae</taxon>
        <taxon>Hydnum</taxon>
    </lineage>
</organism>
<feature type="signal peptide" evidence="1">
    <location>
        <begin position="1"/>
        <end position="23"/>
    </location>
</feature>
<name>A0A9P6AY47_9AGAM</name>
<comment type="caution">
    <text evidence="2">The sequence shown here is derived from an EMBL/GenBank/DDBJ whole genome shotgun (WGS) entry which is preliminary data.</text>
</comment>